<proteinExistence type="predicted"/>
<dbReference type="Proteomes" id="UP000005953">
    <property type="component" value="Unassembled WGS sequence"/>
</dbReference>
<organism evidence="1 2">
    <name type="scientific">Reinekea blandensis MED297</name>
    <dbReference type="NCBI Taxonomy" id="314283"/>
    <lineage>
        <taxon>Bacteria</taxon>
        <taxon>Pseudomonadati</taxon>
        <taxon>Pseudomonadota</taxon>
        <taxon>Gammaproteobacteria</taxon>
        <taxon>Oceanospirillales</taxon>
        <taxon>Saccharospirillaceae</taxon>
        <taxon>Reinekea</taxon>
    </lineage>
</organism>
<evidence type="ECO:0008006" key="3">
    <source>
        <dbReference type="Google" id="ProtNLM"/>
    </source>
</evidence>
<dbReference type="AlphaFoldDB" id="A4BAW3"/>
<accession>A4BAW3</accession>
<dbReference type="RefSeq" id="WP_008041778.1">
    <property type="nucleotide sequence ID" value="NZ_CH724149.1"/>
</dbReference>
<evidence type="ECO:0000313" key="2">
    <source>
        <dbReference type="Proteomes" id="UP000005953"/>
    </source>
</evidence>
<reference evidence="1 2" key="1">
    <citation type="submission" date="2006-02" db="EMBL/GenBank/DDBJ databases">
        <authorList>
            <person name="Pinhassi J."/>
            <person name="Pedros-Alio C."/>
            <person name="Ferriera S."/>
            <person name="Johnson J."/>
            <person name="Kravitz S."/>
            <person name="Halpern A."/>
            <person name="Remington K."/>
            <person name="Beeson K."/>
            <person name="Tran B."/>
            <person name="Rogers Y.-H."/>
            <person name="Friedman R."/>
            <person name="Venter J.C."/>
        </authorList>
    </citation>
    <scope>NUCLEOTIDE SEQUENCE [LARGE SCALE GENOMIC DNA]</scope>
    <source>
        <strain evidence="1 2">MED297</strain>
    </source>
</reference>
<name>A4BAW3_9GAMM</name>
<dbReference type="InterPro" id="IPR036465">
    <property type="entry name" value="vWFA_dom_sf"/>
</dbReference>
<dbReference type="HOGENOM" id="CLU_516651_0_0_6"/>
<dbReference type="STRING" id="314283.MED297_11190"/>
<gene>
    <name evidence="1" type="ORF">MED297_11190</name>
</gene>
<dbReference type="SUPFAM" id="SSF53300">
    <property type="entry name" value="vWA-like"/>
    <property type="match status" value="1"/>
</dbReference>
<sequence>MNKLTTLIVAGLATVLVGCEKDALHEEQQTRNDVGSRSVILPADFDVTSVNGDKSFFYFGKDSAQGRSTNVSTRATASYYDIAGIMVERDLETNEEDASDILSTIVSRTQYNSIAENPWPDLSSEVDSLSRISLYDLQENYSAVVASYNLTTYSDYTIIEIANALSQVFSYTSADGVPEETLPAKTEGDPVSDEFRVFIVAFYLDNNPGKAFLLATVVRETVYENYVTENSRGVNPGNVVSQNASFSSTTDSFTAQAGSGLADFLFVIDNSGSMGDEQTAISQVATDFQNTIQNSGLDYRIATVTTDSSTLQDNNSDGGITTSLEEFENDVQPGTGGSGTESGIYHAEQALLSVAEGDASDGSLALETNPMPRTNASMNIIMMSDEPEQYYSYAGSEFDIDNNLFVDRGYVVHAIVEPDTEYYDANGKYSDLAGKTGGLEGDINNLNSFSQMIIDISIIAGGTTSSFELAHNPVSETVTVKMDGSTVPRSQNNGWDIPFGSNKIVFFGTYVPEGGENIEVTYTYVSP</sequence>
<dbReference type="Gene3D" id="3.40.50.410">
    <property type="entry name" value="von Willebrand factor, type A domain"/>
    <property type="match status" value="1"/>
</dbReference>
<dbReference type="OrthoDB" id="5807787at2"/>
<keyword evidence="2" id="KW-1185">Reference proteome</keyword>
<evidence type="ECO:0000313" key="1">
    <source>
        <dbReference type="EMBL" id="EAR10576.1"/>
    </source>
</evidence>
<dbReference type="EMBL" id="AAOE01000003">
    <property type="protein sequence ID" value="EAR10576.1"/>
    <property type="molecule type" value="Genomic_DNA"/>
</dbReference>
<protein>
    <recommendedName>
        <fullName evidence="3">VWFA domain-containing protein</fullName>
    </recommendedName>
</protein>
<comment type="caution">
    <text evidence="1">The sequence shown here is derived from an EMBL/GenBank/DDBJ whole genome shotgun (WGS) entry which is preliminary data.</text>
</comment>
<dbReference type="PROSITE" id="PS51257">
    <property type="entry name" value="PROKAR_LIPOPROTEIN"/>
    <property type="match status" value="1"/>
</dbReference>